<dbReference type="Pfam" id="PF02595">
    <property type="entry name" value="Gly_kinase"/>
    <property type="match status" value="1"/>
</dbReference>
<evidence type="ECO:0000256" key="4">
    <source>
        <dbReference type="PIRNR" id="PIRNR006078"/>
    </source>
</evidence>
<evidence type="ECO:0000313" key="5">
    <source>
        <dbReference type="EMBL" id="SHF75267.1"/>
    </source>
</evidence>
<evidence type="ECO:0000256" key="1">
    <source>
        <dbReference type="ARBA" id="ARBA00006284"/>
    </source>
</evidence>
<dbReference type="InterPro" id="IPR004381">
    <property type="entry name" value="Glycerate_kinase"/>
</dbReference>
<dbReference type="OrthoDB" id="9774290at2"/>
<dbReference type="SUPFAM" id="SSF110738">
    <property type="entry name" value="Glycerate kinase I"/>
    <property type="match status" value="1"/>
</dbReference>
<accession>A0A1M5E7R5</accession>
<dbReference type="Proteomes" id="UP000183988">
    <property type="component" value="Unassembled WGS sequence"/>
</dbReference>
<keyword evidence="6" id="KW-1185">Reference proteome</keyword>
<dbReference type="InterPro" id="IPR018197">
    <property type="entry name" value="Glycerate_kinase_RE-like"/>
</dbReference>
<gene>
    <name evidence="5" type="ORF">SAMN05216225_10049</name>
</gene>
<evidence type="ECO:0000256" key="2">
    <source>
        <dbReference type="ARBA" id="ARBA00022679"/>
    </source>
</evidence>
<evidence type="ECO:0000256" key="3">
    <source>
        <dbReference type="ARBA" id="ARBA00022777"/>
    </source>
</evidence>
<dbReference type="InterPro" id="IPR036129">
    <property type="entry name" value="Glycerate_kinase_sf"/>
</dbReference>
<dbReference type="Gene3D" id="3.90.1510.10">
    <property type="entry name" value="Glycerate kinase, domain 2"/>
    <property type="match status" value="1"/>
</dbReference>
<dbReference type="RefSeq" id="WP_072888213.1">
    <property type="nucleotide sequence ID" value="NZ_FQVW01000004.1"/>
</dbReference>
<organism evidence="5 6">
    <name type="scientific">Ornithinibacillus halophilus</name>
    <dbReference type="NCBI Taxonomy" id="930117"/>
    <lineage>
        <taxon>Bacteria</taxon>
        <taxon>Bacillati</taxon>
        <taxon>Bacillota</taxon>
        <taxon>Bacilli</taxon>
        <taxon>Bacillales</taxon>
        <taxon>Bacillaceae</taxon>
        <taxon>Ornithinibacillus</taxon>
    </lineage>
</organism>
<proteinExistence type="inferred from homology"/>
<dbReference type="PIRSF" id="PIRSF006078">
    <property type="entry name" value="GlxK"/>
    <property type="match status" value="1"/>
</dbReference>
<keyword evidence="2 4" id="KW-0808">Transferase</keyword>
<dbReference type="PANTHER" id="PTHR21599:SF0">
    <property type="entry name" value="GLYCERATE KINASE"/>
    <property type="match status" value="1"/>
</dbReference>
<dbReference type="STRING" id="930117.SAMN05216225_10049"/>
<dbReference type="AlphaFoldDB" id="A0A1M5E7R5"/>
<dbReference type="PANTHER" id="PTHR21599">
    <property type="entry name" value="GLYCERATE KINASE"/>
    <property type="match status" value="1"/>
</dbReference>
<dbReference type="InterPro" id="IPR018193">
    <property type="entry name" value="Glyc_kinase_flavodox-like_fold"/>
</dbReference>
<dbReference type="NCBIfam" id="TIGR00045">
    <property type="entry name" value="glycerate kinase"/>
    <property type="match status" value="1"/>
</dbReference>
<dbReference type="Gene3D" id="3.40.50.10350">
    <property type="entry name" value="Glycerate kinase, domain 1"/>
    <property type="match status" value="1"/>
</dbReference>
<keyword evidence="3 4" id="KW-0418">Kinase</keyword>
<comment type="similarity">
    <text evidence="1 4">Belongs to the glycerate kinase type-1 family.</text>
</comment>
<protein>
    <submittedName>
        <fullName evidence="5">Glycerate kinase</fullName>
    </submittedName>
</protein>
<dbReference type="GO" id="GO:0008887">
    <property type="term" value="F:glycerate kinase activity"/>
    <property type="evidence" value="ECO:0007669"/>
    <property type="project" value="UniProtKB-UniRule"/>
</dbReference>
<dbReference type="GO" id="GO:0031388">
    <property type="term" value="P:organic acid phosphorylation"/>
    <property type="evidence" value="ECO:0007669"/>
    <property type="project" value="UniProtKB-UniRule"/>
</dbReference>
<sequence>MNIVLAPDSFKGSLTSTQATSIMQRAIESLNQNHNIIQKPMADGGEGTVDALLAASNGTKIPIECTGPLGDKITTYYAIIDNNTAVMEVANIAGLTQVPAHKRNPDNTTTYGLGEVMKNALDRGCNSFIIGLGGSATNDAGLGMLTALGMEAYDQHGNQVGIYGQDLKDIKYINFNNLDPRLKTTTIKVACDVENPLTGENGASAVYGPQKGATPEQVATYNQAMTSFSHLIEGTDNKLSSTPGAGAAGGLGFAFLTLNAELLSGAKLVGEASNVEAAIQQADLVITGEGQSDKQTLQGKAPGYIADLASKNQVPAILISGGLAGNLDALLGKFSGCFSIINKPLTLEESMEQAEELLFQQTKNVVNLMQKRLRIGRMLK</sequence>
<name>A0A1M5E7R5_9BACI</name>
<dbReference type="EMBL" id="FQVW01000004">
    <property type="protein sequence ID" value="SHF75267.1"/>
    <property type="molecule type" value="Genomic_DNA"/>
</dbReference>
<evidence type="ECO:0000313" key="6">
    <source>
        <dbReference type="Proteomes" id="UP000183988"/>
    </source>
</evidence>
<reference evidence="5 6" key="1">
    <citation type="submission" date="2016-11" db="EMBL/GenBank/DDBJ databases">
        <authorList>
            <person name="Jaros S."/>
            <person name="Januszkiewicz K."/>
            <person name="Wedrychowicz H."/>
        </authorList>
    </citation>
    <scope>NUCLEOTIDE SEQUENCE [LARGE SCALE GENOMIC DNA]</scope>
    <source>
        <strain evidence="5 6">IBRC-M 10683</strain>
    </source>
</reference>